<dbReference type="AlphaFoldDB" id="A0A7I7XZ53"/>
<evidence type="ECO:0000313" key="2">
    <source>
        <dbReference type="EMBL" id="BBZ34628.1"/>
    </source>
</evidence>
<dbReference type="InterPro" id="IPR015867">
    <property type="entry name" value="N-reg_PII/ATP_PRibTrfase_C"/>
</dbReference>
<dbReference type="Proteomes" id="UP000466931">
    <property type="component" value="Chromosome"/>
</dbReference>
<dbReference type="InterPro" id="IPR011322">
    <property type="entry name" value="N-reg_PII-like_a/b"/>
</dbReference>
<dbReference type="PANTHER" id="PTHR35983:SF1">
    <property type="entry name" value="UPF0166 PROTEIN TM_0021"/>
    <property type="match status" value="1"/>
</dbReference>
<dbReference type="Gene3D" id="3.30.70.120">
    <property type="match status" value="3"/>
</dbReference>
<dbReference type="Pfam" id="PF02641">
    <property type="entry name" value="DUF190"/>
    <property type="match status" value="3"/>
</dbReference>
<evidence type="ECO:0008006" key="4">
    <source>
        <dbReference type="Google" id="ProtNLM"/>
    </source>
</evidence>
<gene>
    <name evidence="2" type="ORF">MCNF_32330</name>
</gene>
<comment type="similarity">
    <text evidence="1">Belongs to the UPF0166 family.</text>
</comment>
<dbReference type="InterPro" id="IPR003793">
    <property type="entry name" value="UPF0166"/>
</dbReference>
<keyword evidence="3" id="KW-1185">Reference proteome</keyword>
<proteinExistence type="inferred from homology"/>
<evidence type="ECO:0000256" key="1">
    <source>
        <dbReference type="ARBA" id="ARBA00010554"/>
    </source>
</evidence>
<organism evidence="2 3">
    <name type="scientific">Mycolicibacterium confluentis</name>
    <dbReference type="NCBI Taxonomy" id="28047"/>
    <lineage>
        <taxon>Bacteria</taxon>
        <taxon>Bacillati</taxon>
        <taxon>Actinomycetota</taxon>
        <taxon>Actinomycetes</taxon>
        <taxon>Mycobacteriales</taxon>
        <taxon>Mycobacteriaceae</taxon>
        <taxon>Mycolicibacterium</taxon>
    </lineage>
</organism>
<dbReference type="SUPFAM" id="SSF54913">
    <property type="entry name" value="GlnB-like"/>
    <property type="match status" value="3"/>
</dbReference>
<dbReference type="PANTHER" id="PTHR35983">
    <property type="entry name" value="UPF0166 PROTEIN TM_0021"/>
    <property type="match status" value="1"/>
</dbReference>
<dbReference type="EMBL" id="AP022612">
    <property type="protein sequence ID" value="BBZ34628.1"/>
    <property type="molecule type" value="Genomic_DNA"/>
</dbReference>
<name>A0A7I7XZ53_9MYCO</name>
<protein>
    <recommendedName>
        <fullName evidence="4">DUF190 domain-containing protein</fullName>
    </recommendedName>
</protein>
<reference evidence="2" key="1">
    <citation type="journal article" date="2019" name="Emerg. Microbes Infect.">
        <title>Comprehensive subspecies identification of 175 nontuberculous mycobacteria species based on 7547 genomic profiles.</title>
        <authorList>
            <person name="Matsumoto Y."/>
            <person name="Kinjo T."/>
            <person name="Motooka D."/>
            <person name="Nabeya D."/>
            <person name="Jung N."/>
            <person name="Uechi K."/>
            <person name="Horii T."/>
            <person name="Iida T."/>
            <person name="Fujita J."/>
            <person name="Nakamura S."/>
        </authorList>
    </citation>
    <scope>NUCLEOTIDE SEQUENCE [LARGE SCALE GENOMIC DNA]</scope>
    <source>
        <strain evidence="2">JCM 13671</strain>
    </source>
</reference>
<accession>A0A7I7XZ53</accession>
<sequence>MVSALNETAKLGVYCAERERSDAGFLADVLLDRFAERRVADSIMLRGVASFGLHNIARTDESLTLSEDLPVLISAVDDATVIDALVAQIAPLSGRALVTVERAVATGQALPSGPVKLNLYLRRQQRVGRTPAYQVACAVLHRLGFVSATAFLGVDGTSAGQRRRARFFSRNAEVPMVVTAVGTPAQVALATAELADVLGGALQTTQPIQVCKRDGRVLSAPAGTGAFQQMTVLSAEDNHDDGAPIHRLLVRSLREGQHVSGATVLRGLWGFQNGQPPRGDTMARLSRRVPVATVVIDTPARVARAFEIADTLTAEHGLIICEDVEVHAS</sequence>
<reference evidence="2" key="2">
    <citation type="submission" date="2020-02" db="EMBL/GenBank/DDBJ databases">
        <authorList>
            <person name="Matsumoto Y."/>
            <person name="Motooka D."/>
            <person name="Nakamura S."/>
        </authorList>
    </citation>
    <scope>NUCLEOTIDE SEQUENCE</scope>
    <source>
        <strain evidence="2">JCM 13671</strain>
    </source>
</reference>
<evidence type="ECO:0000313" key="3">
    <source>
        <dbReference type="Proteomes" id="UP000466931"/>
    </source>
</evidence>